<dbReference type="OrthoDB" id="104997at2"/>
<dbReference type="InterPro" id="IPR050312">
    <property type="entry name" value="IolE/XylAMocC-like"/>
</dbReference>
<organism evidence="2 3">
    <name type="scientific">Melghirimyces profundicolus</name>
    <dbReference type="NCBI Taxonomy" id="1242148"/>
    <lineage>
        <taxon>Bacteria</taxon>
        <taxon>Bacillati</taxon>
        <taxon>Bacillota</taxon>
        <taxon>Bacilli</taxon>
        <taxon>Bacillales</taxon>
        <taxon>Thermoactinomycetaceae</taxon>
        <taxon>Melghirimyces</taxon>
    </lineage>
</organism>
<keyword evidence="2" id="KW-0413">Isomerase</keyword>
<keyword evidence="3" id="KW-1185">Reference proteome</keyword>
<dbReference type="Gene3D" id="3.20.20.150">
    <property type="entry name" value="Divalent-metal-dependent TIM barrel enzymes"/>
    <property type="match status" value="1"/>
</dbReference>
<name>A0A2T6C9H6_9BACL</name>
<dbReference type="Proteomes" id="UP000244240">
    <property type="component" value="Unassembled WGS sequence"/>
</dbReference>
<dbReference type="PANTHER" id="PTHR12110">
    <property type="entry name" value="HYDROXYPYRUVATE ISOMERASE"/>
    <property type="match status" value="1"/>
</dbReference>
<evidence type="ECO:0000313" key="2">
    <source>
        <dbReference type="EMBL" id="PTX64951.1"/>
    </source>
</evidence>
<dbReference type="RefSeq" id="WP_108021435.1">
    <property type="nucleotide sequence ID" value="NZ_QBKR01000001.1"/>
</dbReference>
<dbReference type="AlphaFoldDB" id="A0A2T6C9H6"/>
<proteinExistence type="predicted"/>
<protein>
    <submittedName>
        <fullName evidence="2">Sugar phosphate isomerase/epimerase</fullName>
    </submittedName>
</protein>
<dbReference type="PANTHER" id="PTHR12110:SF41">
    <property type="entry name" value="INOSOSE DEHYDRATASE"/>
    <property type="match status" value="1"/>
</dbReference>
<dbReference type="GO" id="GO:0016853">
    <property type="term" value="F:isomerase activity"/>
    <property type="evidence" value="ECO:0007669"/>
    <property type="project" value="UniProtKB-KW"/>
</dbReference>
<evidence type="ECO:0000313" key="3">
    <source>
        <dbReference type="Proteomes" id="UP000244240"/>
    </source>
</evidence>
<sequence length="278" mass="30722">MKFSVFTVMTPDLTPEELVAALEEYGYDGVEWRMKDVPESATNEAPSFWGNNRCSIGESASDDELDRFRILTHHRGLSVVGVTPYLATGDLVKTERVMQAAKKLGAGQIRIGIPPYGRGAKYDELFSQAVDYLRGVEALSGKYKVKGLVETHHGTIAPSVGLAFRLVNGLDPDRVGVLLDPGNMVHEGYEDYRMGMELLGPYLAHVHVKNACWVRGCGGSTWHATWCPLDGGIVDWKRVVADLKSVGYDGYLGFEDFSGVQPPRVLLKQNIEYLRSLL</sequence>
<evidence type="ECO:0000259" key="1">
    <source>
        <dbReference type="Pfam" id="PF01261"/>
    </source>
</evidence>
<reference evidence="2 3" key="1">
    <citation type="submission" date="2018-04" db="EMBL/GenBank/DDBJ databases">
        <title>Genomic Encyclopedia of Archaeal and Bacterial Type Strains, Phase II (KMG-II): from individual species to whole genera.</title>
        <authorList>
            <person name="Goeker M."/>
        </authorList>
    </citation>
    <scope>NUCLEOTIDE SEQUENCE [LARGE SCALE GENOMIC DNA]</scope>
    <source>
        <strain evidence="2 3">DSM 45787</strain>
    </source>
</reference>
<dbReference type="SUPFAM" id="SSF51658">
    <property type="entry name" value="Xylose isomerase-like"/>
    <property type="match status" value="1"/>
</dbReference>
<dbReference type="EMBL" id="QBKR01000001">
    <property type="protein sequence ID" value="PTX64951.1"/>
    <property type="molecule type" value="Genomic_DNA"/>
</dbReference>
<dbReference type="InterPro" id="IPR013022">
    <property type="entry name" value="Xyl_isomerase-like_TIM-brl"/>
</dbReference>
<gene>
    <name evidence="2" type="ORF">C8P63_101173</name>
</gene>
<dbReference type="InterPro" id="IPR036237">
    <property type="entry name" value="Xyl_isomerase-like_sf"/>
</dbReference>
<feature type="domain" description="Xylose isomerase-like TIM barrel" evidence="1">
    <location>
        <begin position="19"/>
        <end position="276"/>
    </location>
</feature>
<comment type="caution">
    <text evidence="2">The sequence shown here is derived from an EMBL/GenBank/DDBJ whole genome shotgun (WGS) entry which is preliminary data.</text>
</comment>
<dbReference type="Pfam" id="PF01261">
    <property type="entry name" value="AP_endonuc_2"/>
    <property type="match status" value="1"/>
</dbReference>
<accession>A0A2T6C9H6</accession>